<organism evidence="4 5">
    <name type="scientific">Dunaliella salina</name>
    <name type="common">Green alga</name>
    <name type="synonym">Protococcus salinus</name>
    <dbReference type="NCBI Taxonomy" id="3046"/>
    <lineage>
        <taxon>Eukaryota</taxon>
        <taxon>Viridiplantae</taxon>
        <taxon>Chlorophyta</taxon>
        <taxon>core chlorophytes</taxon>
        <taxon>Chlorophyceae</taxon>
        <taxon>CS clade</taxon>
        <taxon>Chlamydomonadales</taxon>
        <taxon>Dunaliellaceae</taxon>
        <taxon>Dunaliella</taxon>
    </lineage>
</organism>
<dbReference type="PANTHER" id="PTHR46999:SF2">
    <property type="entry name" value="CARBOHYDRATE-BINDING MODULE FAMILY 45 PROTEIN"/>
    <property type="match status" value="1"/>
</dbReference>
<evidence type="ECO:0000313" key="5">
    <source>
        <dbReference type="Proteomes" id="UP000815325"/>
    </source>
</evidence>
<sequence>MSLSTCSMPRIGGAARAPLLNGIPRPLHNGIPRPLHNGIPRPCSVRGTAFHGRTHAAAHQRPTLLKQSSLVNFKHQQQVCPGSRIASARFPHVCAATMEVEQAPPLSKEREVLRSTSHDAGLHVEVAKAGDKYEVVLTPQPSRPMLLHWGVDNWNAPPQSLWPPGTQQAGDKACQTPFPPSGPIHFSLDEESCPSSLSFVLKETEPENWLNDGGVDFNVTLKPPSIETLVDQVRVWHVNRSAALT</sequence>
<reference evidence="4" key="1">
    <citation type="submission" date="2017-08" db="EMBL/GenBank/DDBJ databases">
        <authorList>
            <person name="Polle J.E."/>
            <person name="Barry K."/>
            <person name="Cushman J."/>
            <person name="Schmutz J."/>
            <person name="Tran D."/>
            <person name="Hathwaick L.T."/>
            <person name="Yim W.C."/>
            <person name="Jenkins J."/>
            <person name="Mckie-Krisberg Z.M."/>
            <person name="Prochnik S."/>
            <person name="Lindquist E."/>
            <person name="Dockter R.B."/>
            <person name="Adam C."/>
            <person name="Molina H."/>
            <person name="Bunkerborg J."/>
            <person name="Jin E."/>
            <person name="Buchheim M."/>
            <person name="Magnuson J."/>
        </authorList>
    </citation>
    <scope>NUCLEOTIDE SEQUENCE</scope>
    <source>
        <strain evidence="4">CCAP 19/18</strain>
    </source>
</reference>
<proteinExistence type="predicted"/>
<protein>
    <recommendedName>
        <fullName evidence="3">Alpha-glucan water dikinase-like N-terminal Ig-like domain-containing protein</fullName>
    </recommendedName>
</protein>
<accession>A0ABQ7GB86</accession>
<name>A0ABQ7GB86_DUNSA</name>
<dbReference type="PANTHER" id="PTHR46999">
    <property type="entry name" value="ALPHA-GLUCAN WATER DIKINASE 1, CHLOROPLASTIC-RELATED"/>
    <property type="match status" value="1"/>
</dbReference>
<evidence type="ECO:0000256" key="1">
    <source>
        <dbReference type="ARBA" id="ARBA00022723"/>
    </source>
</evidence>
<keyword evidence="2" id="KW-0119">Carbohydrate metabolism</keyword>
<dbReference type="InterPro" id="IPR056301">
    <property type="entry name" value="GWD-like_N_Ig"/>
</dbReference>
<gene>
    <name evidence="4" type="ORF">DUNSADRAFT_12490</name>
</gene>
<feature type="domain" description="Alpha-glucan water dikinase-like N-terminal Ig-like" evidence="3">
    <location>
        <begin position="117"/>
        <end position="221"/>
    </location>
</feature>
<keyword evidence="1" id="KW-0479">Metal-binding</keyword>
<dbReference type="Pfam" id="PF23166">
    <property type="entry name" value="Ig_N_CWD1"/>
    <property type="match status" value="1"/>
</dbReference>
<keyword evidence="5" id="KW-1185">Reference proteome</keyword>
<dbReference type="EMBL" id="MU069915">
    <property type="protein sequence ID" value="KAF5831866.1"/>
    <property type="molecule type" value="Genomic_DNA"/>
</dbReference>
<evidence type="ECO:0000256" key="2">
    <source>
        <dbReference type="ARBA" id="ARBA00023277"/>
    </source>
</evidence>
<evidence type="ECO:0000313" key="4">
    <source>
        <dbReference type="EMBL" id="KAF5831866.1"/>
    </source>
</evidence>
<evidence type="ECO:0000259" key="3">
    <source>
        <dbReference type="Pfam" id="PF23166"/>
    </source>
</evidence>
<dbReference type="Proteomes" id="UP000815325">
    <property type="component" value="Unassembled WGS sequence"/>
</dbReference>
<comment type="caution">
    <text evidence="4">The sequence shown here is derived from an EMBL/GenBank/DDBJ whole genome shotgun (WGS) entry which is preliminary data.</text>
</comment>